<feature type="transmembrane region" description="Helical" evidence="1">
    <location>
        <begin position="231"/>
        <end position="253"/>
    </location>
</feature>
<feature type="transmembrane region" description="Helical" evidence="1">
    <location>
        <begin position="164"/>
        <end position="182"/>
    </location>
</feature>
<keyword evidence="1" id="KW-1133">Transmembrane helix</keyword>
<feature type="transmembrane region" description="Helical" evidence="1">
    <location>
        <begin position="44"/>
        <end position="64"/>
    </location>
</feature>
<keyword evidence="1" id="KW-0472">Membrane</keyword>
<organism evidence="3 4">
    <name type="scientific">Azospirillum doebereinerae</name>
    <dbReference type="NCBI Taxonomy" id="92933"/>
    <lineage>
        <taxon>Bacteria</taxon>
        <taxon>Pseudomonadati</taxon>
        <taxon>Pseudomonadota</taxon>
        <taxon>Alphaproteobacteria</taxon>
        <taxon>Rhodospirillales</taxon>
        <taxon>Azospirillaceae</taxon>
        <taxon>Azospirillum</taxon>
    </lineage>
</organism>
<dbReference type="InterPro" id="IPR037185">
    <property type="entry name" value="EmrE-like"/>
</dbReference>
<dbReference type="SUPFAM" id="SSF103481">
    <property type="entry name" value="Multidrug resistance efflux transporter EmrE"/>
    <property type="match status" value="2"/>
</dbReference>
<protein>
    <submittedName>
        <fullName evidence="3">DMT family transporter</fullName>
    </submittedName>
</protein>
<evidence type="ECO:0000259" key="2">
    <source>
        <dbReference type="Pfam" id="PF00892"/>
    </source>
</evidence>
<proteinExistence type="predicted"/>
<feature type="transmembrane region" description="Helical" evidence="1">
    <location>
        <begin position="100"/>
        <end position="120"/>
    </location>
</feature>
<evidence type="ECO:0000313" key="4">
    <source>
        <dbReference type="Proteomes" id="UP000280346"/>
    </source>
</evidence>
<comment type="caution">
    <text evidence="3">The sequence shown here is derived from an EMBL/GenBank/DDBJ whole genome shotgun (WGS) entry which is preliminary data.</text>
</comment>
<feature type="transmembrane region" description="Helical" evidence="1">
    <location>
        <begin position="293"/>
        <end position="310"/>
    </location>
</feature>
<sequence>MGLGGLGGLGRTGVGIVCGIVAGALWGVVFLAPELVREFTPLQLSAGRYLAYGLFAAVLVAPRWRTLAATLGRGEWWALVWLSLLGNILYYVLLASAVQLGGMAMTSLVIGFLPVAVTLVGSRDRDAVPLRALIPSLVLSAAGILCIGWQTLGAAGTGSATVQATGLVCAVGALVSWTTYAVGNSRWLGRLDHVSAHEWSLLTGVVTGAQALLLAVPAFLIGAADHGAPEWLRFCAIAGGVAILASIVGNAFWNRMSRLLPLTLTGQMILFETLFALLYGFLWEQRMPSMAEVAAIGFVIASVLSCVTAHQPKNAVPVESAVGEAQV</sequence>
<feature type="transmembrane region" description="Helical" evidence="1">
    <location>
        <begin position="132"/>
        <end position="152"/>
    </location>
</feature>
<reference evidence="3 4" key="1">
    <citation type="submission" date="2018-12" db="EMBL/GenBank/DDBJ databases">
        <authorList>
            <person name="Yang Y."/>
        </authorList>
    </citation>
    <scope>NUCLEOTIDE SEQUENCE [LARGE SCALE GENOMIC DNA]</scope>
    <source>
        <strain evidence="3 4">GSF71</strain>
    </source>
</reference>
<feature type="transmembrane region" description="Helical" evidence="1">
    <location>
        <begin position="12"/>
        <end position="32"/>
    </location>
</feature>
<feature type="transmembrane region" description="Helical" evidence="1">
    <location>
        <begin position="259"/>
        <end position="281"/>
    </location>
</feature>
<dbReference type="EMBL" id="RZIJ01000001">
    <property type="protein sequence ID" value="RUQ75716.1"/>
    <property type="molecule type" value="Genomic_DNA"/>
</dbReference>
<dbReference type="AlphaFoldDB" id="A0A3S0WPQ3"/>
<name>A0A3S0WPQ3_9PROT</name>
<feature type="transmembrane region" description="Helical" evidence="1">
    <location>
        <begin position="202"/>
        <end position="224"/>
    </location>
</feature>
<keyword evidence="1" id="KW-0812">Transmembrane</keyword>
<gene>
    <name evidence="3" type="ORF">EJ913_00960</name>
</gene>
<evidence type="ECO:0000313" key="3">
    <source>
        <dbReference type="EMBL" id="RUQ75716.1"/>
    </source>
</evidence>
<feature type="domain" description="EamA" evidence="2">
    <location>
        <begin position="15"/>
        <end position="123"/>
    </location>
</feature>
<dbReference type="Proteomes" id="UP000280346">
    <property type="component" value="Unassembled WGS sequence"/>
</dbReference>
<evidence type="ECO:0000256" key="1">
    <source>
        <dbReference type="SAM" id="Phobius"/>
    </source>
</evidence>
<accession>A0A3S0WPQ3</accession>
<dbReference type="GO" id="GO:0016020">
    <property type="term" value="C:membrane"/>
    <property type="evidence" value="ECO:0007669"/>
    <property type="project" value="InterPro"/>
</dbReference>
<dbReference type="Pfam" id="PF00892">
    <property type="entry name" value="EamA"/>
    <property type="match status" value="1"/>
</dbReference>
<dbReference type="InterPro" id="IPR000620">
    <property type="entry name" value="EamA_dom"/>
</dbReference>
<dbReference type="OrthoDB" id="7216522at2"/>
<keyword evidence="4" id="KW-1185">Reference proteome</keyword>
<feature type="transmembrane region" description="Helical" evidence="1">
    <location>
        <begin position="76"/>
        <end position="93"/>
    </location>
</feature>